<reference evidence="9 10" key="1">
    <citation type="submission" date="2017-05" db="EMBL/GenBank/DDBJ databases">
        <authorList>
            <person name="Varghese N."/>
            <person name="Submissions S."/>
        </authorList>
    </citation>
    <scope>NUCLEOTIDE SEQUENCE [LARGE SCALE GENOMIC DNA]</scope>
    <source>
        <strain evidence="9 10">DSM 27040</strain>
    </source>
</reference>
<dbReference type="InterPro" id="IPR014710">
    <property type="entry name" value="RmlC-like_jellyroll"/>
</dbReference>
<dbReference type="RefSeq" id="WP_142532859.1">
    <property type="nucleotide sequence ID" value="NZ_FXTB01000003.1"/>
</dbReference>
<feature type="binding site" evidence="5">
    <location>
        <position position="122"/>
    </location>
    <ligand>
        <name>Zn(2+)</name>
        <dbReference type="ChEBI" id="CHEBI:29105"/>
    </ligand>
</feature>
<evidence type="ECO:0000313" key="9">
    <source>
        <dbReference type="EMBL" id="SMO58783.1"/>
    </source>
</evidence>
<evidence type="ECO:0000256" key="3">
    <source>
        <dbReference type="ARBA" id="ARBA00029741"/>
    </source>
</evidence>
<keyword evidence="2 5" id="KW-0862">Zinc</keyword>
<evidence type="ECO:0000256" key="6">
    <source>
        <dbReference type="PIRSR" id="PIRSR036894-2"/>
    </source>
</evidence>
<feature type="domain" description="Mannose-6-phosphate isomerase cupin" evidence="8">
    <location>
        <begin position="246"/>
        <end position="318"/>
    </location>
</feature>
<comment type="cofactor">
    <cofactor evidence="5">
        <name>Zn(2+)</name>
        <dbReference type="ChEBI" id="CHEBI:29105"/>
    </cofactor>
    <text evidence="5">Binds 1 zinc ion per subunit.</text>
</comment>
<evidence type="ECO:0000256" key="1">
    <source>
        <dbReference type="ARBA" id="ARBA00022723"/>
    </source>
</evidence>
<protein>
    <recommendedName>
        <fullName evidence="3">Phosphohexomutase</fullName>
    </recommendedName>
    <alternativeName>
        <fullName evidence="4">Phosphomannose isomerase</fullName>
    </alternativeName>
</protein>
<feature type="active site" evidence="6">
    <location>
        <position position="200"/>
    </location>
</feature>
<dbReference type="EMBL" id="FXTB01000003">
    <property type="protein sequence ID" value="SMO58783.1"/>
    <property type="molecule type" value="Genomic_DNA"/>
</dbReference>
<dbReference type="Gene3D" id="2.60.120.10">
    <property type="entry name" value="Jelly Rolls"/>
    <property type="match status" value="2"/>
</dbReference>
<evidence type="ECO:0000256" key="5">
    <source>
        <dbReference type="PIRSR" id="PIRSR036894-1"/>
    </source>
</evidence>
<dbReference type="OrthoDB" id="9808275at2"/>
<dbReference type="InterPro" id="IPR014628">
    <property type="entry name" value="Man6P_isomerase_Firm_short"/>
</dbReference>
<evidence type="ECO:0000259" key="7">
    <source>
        <dbReference type="Pfam" id="PF20511"/>
    </source>
</evidence>
<keyword evidence="10" id="KW-1185">Reference proteome</keyword>
<evidence type="ECO:0000259" key="8">
    <source>
        <dbReference type="Pfam" id="PF21621"/>
    </source>
</evidence>
<evidence type="ECO:0000313" key="10">
    <source>
        <dbReference type="Proteomes" id="UP000319040"/>
    </source>
</evidence>
<dbReference type="SUPFAM" id="SSF51182">
    <property type="entry name" value="RmlC-like cupins"/>
    <property type="match status" value="1"/>
</dbReference>
<accession>A0A521CH55</accession>
<organism evidence="9 10">
    <name type="scientific">Saccharicrinis carchari</name>
    <dbReference type="NCBI Taxonomy" id="1168039"/>
    <lineage>
        <taxon>Bacteria</taxon>
        <taxon>Pseudomonadati</taxon>
        <taxon>Bacteroidota</taxon>
        <taxon>Bacteroidia</taxon>
        <taxon>Marinilabiliales</taxon>
        <taxon>Marinilabiliaceae</taxon>
        <taxon>Saccharicrinis</taxon>
    </lineage>
</organism>
<dbReference type="GO" id="GO:0008270">
    <property type="term" value="F:zinc ion binding"/>
    <property type="evidence" value="ECO:0007669"/>
    <property type="project" value="InterPro"/>
</dbReference>
<dbReference type="AlphaFoldDB" id="A0A521CH55"/>
<proteinExistence type="predicted"/>
<dbReference type="InterPro" id="IPR046457">
    <property type="entry name" value="PMI_typeI_cat"/>
</dbReference>
<dbReference type="Proteomes" id="UP000319040">
    <property type="component" value="Unassembled WGS sequence"/>
</dbReference>
<dbReference type="InterPro" id="IPR011051">
    <property type="entry name" value="RmlC_Cupin_sf"/>
</dbReference>
<dbReference type="CDD" id="cd07010">
    <property type="entry name" value="cupin_PMI_type_I_N_bac"/>
    <property type="match status" value="1"/>
</dbReference>
<gene>
    <name evidence="9" type="ORF">SAMN06265379_103142</name>
</gene>
<dbReference type="PANTHER" id="PTHR42742:SF3">
    <property type="entry name" value="FRUCTOKINASE"/>
    <property type="match status" value="1"/>
</dbReference>
<dbReference type="InterPro" id="IPR049071">
    <property type="entry name" value="MPI_cupin_dom"/>
</dbReference>
<keyword evidence="1 5" id="KW-0479">Metal-binding</keyword>
<dbReference type="GO" id="GO:0005975">
    <property type="term" value="P:carbohydrate metabolic process"/>
    <property type="evidence" value="ECO:0007669"/>
    <property type="project" value="InterPro"/>
</dbReference>
<dbReference type="PIRSF" id="PIRSF036894">
    <property type="entry name" value="PMI_Firm_short"/>
    <property type="match status" value="1"/>
</dbReference>
<name>A0A521CH55_SACCC</name>
<dbReference type="PANTHER" id="PTHR42742">
    <property type="entry name" value="TRANSCRIPTIONAL REPRESSOR MPRA"/>
    <property type="match status" value="1"/>
</dbReference>
<dbReference type="Pfam" id="PF20511">
    <property type="entry name" value="PMI_typeI_cat"/>
    <property type="match status" value="1"/>
</dbReference>
<evidence type="ECO:0000256" key="2">
    <source>
        <dbReference type="ARBA" id="ARBA00022833"/>
    </source>
</evidence>
<evidence type="ECO:0000256" key="4">
    <source>
        <dbReference type="ARBA" id="ARBA00030762"/>
    </source>
</evidence>
<keyword evidence="9" id="KW-0413">Isomerase</keyword>
<feature type="binding site" evidence="5">
    <location>
        <position position="180"/>
    </location>
    <ligand>
        <name>Zn(2+)</name>
        <dbReference type="ChEBI" id="CHEBI:29105"/>
    </ligand>
</feature>
<feature type="binding site" evidence="5">
    <location>
        <position position="105"/>
    </location>
    <ligand>
        <name>Zn(2+)</name>
        <dbReference type="ChEBI" id="CHEBI:29105"/>
    </ligand>
</feature>
<dbReference type="Pfam" id="PF21621">
    <property type="entry name" value="MPI_cupin_dom"/>
    <property type="match status" value="1"/>
</dbReference>
<sequence length="328" mass="36622">MSTPLYPIKFTPILKDKIWGGEKLKNVLNKKSELNNIGESWELSGVEGDVSVVANGFLAGNSLQEIIEIYMDELVGEPVYKRFGNEFPLLFKFIDANDHLSIQVHPDDALSKERHNAYGKTEMWYVLQAEPNSQLISGFVKETNKEEYLEALNNGKIMSLLKSHQVAEGDTFFIPAGDVHAIGAGVLLAEIQQTSDVTYRIYDYDRTDSAGNTRELHTDLALDAIDYKDTNEKVSYPEDKNKAVNLATCQFFETNILDLNKTYVRDVYVLNSFVVYMCVGGSATITCGNAEKETIAKGETILIPAAIDTVTIEPKGEVKLLEVYVNQK</sequence>
<dbReference type="GO" id="GO:0004476">
    <property type="term" value="F:mannose-6-phosphate isomerase activity"/>
    <property type="evidence" value="ECO:0007669"/>
    <property type="project" value="InterPro"/>
</dbReference>
<dbReference type="InterPro" id="IPR051804">
    <property type="entry name" value="Carb_Metab_Reg_Kinase/Isom"/>
</dbReference>
<feature type="domain" description="Phosphomannose isomerase type I catalytic" evidence="7">
    <location>
        <begin position="10"/>
        <end position="117"/>
    </location>
</feature>